<accession>A0A345NQD8</accession>
<evidence type="ECO:0000313" key="2">
    <source>
        <dbReference type="EMBL" id="AXH97246.1"/>
    </source>
</evidence>
<keyword evidence="1" id="KW-0812">Transmembrane</keyword>
<keyword evidence="1" id="KW-1133">Transmembrane helix</keyword>
<evidence type="ECO:0000313" key="3">
    <source>
        <dbReference type="Proteomes" id="UP000253790"/>
    </source>
</evidence>
<dbReference type="EMBL" id="CP031229">
    <property type="protein sequence ID" value="AXH97246.1"/>
    <property type="molecule type" value="Genomic_DNA"/>
</dbReference>
<proteinExistence type="predicted"/>
<name>A0A345NQD8_9MICO</name>
<keyword evidence="1" id="KW-0472">Membrane</keyword>
<dbReference type="RefSeq" id="WP_114929409.1">
    <property type="nucleotide sequence ID" value="NZ_CP031229.1"/>
</dbReference>
<dbReference type="KEGG" id="orn:DV701_14990"/>
<sequence>MSKRLIETKQPVTAAGRGLALTGGRALNVLQSMAFVWLVVLGVVTLWAPTGISAATLPGVDLLRTDPAVAEMAALSDLPLAARVISWAGTAALFLALTLALGAASQVARQVATAEPFAVGIAHALCRASVALLTAAVVVPLARFVSVAQVERWVQAAPVREWGELALHTSGVALGTPVALLVLALVTGVLVAAFREGERLRQEADGLV</sequence>
<dbReference type="AlphaFoldDB" id="A0A345NQD8"/>
<feature type="transmembrane region" description="Helical" evidence="1">
    <location>
        <begin position="80"/>
        <end position="103"/>
    </location>
</feature>
<feature type="transmembrane region" description="Helical" evidence="1">
    <location>
        <begin position="35"/>
        <end position="60"/>
    </location>
</feature>
<keyword evidence="3" id="KW-1185">Reference proteome</keyword>
<organism evidence="2 3">
    <name type="scientific">Ornithinimicrobium avium</name>
    <dbReference type="NCBI Taxonomy" id="2283195"/>
    <lineage>
        <taxon>Bacteria</taxon>
        <taxon>Bacillati</taxon>
        <taxon>Actinomycetota</taxon>
        <taxon>Actinomycetes</taxon>
        <taxon>Micrococcales</taxon>
        <taxon>Ornithinimicrobiaceae</taxon>
        <taxon>Ornithinimicrobium</taxon>
    </lineage>
</organism>
<gene>
    <name evidence="2" type="ORF">DV701_14990</name>
</gene>
<feature type="transmembrane region" description="Helical" evidence="1">
    <location>
        <begin position="165"/>
        <end position="194"/>
    </location>
</feature>
<evidence type="ECO:0008006" key="4">
    <source>
        <dbReference type="Google" id="ProtNLM"/>
    </source>
</evidence>
<evidence type="ECO:0000256" key="1">
    <source>
        <dbReference type="SAM" id="Phobius"/>
    </source>
</evidence>
<protein>
    <recommendedName>
        <fullName evidence="4">DUF2975 domain-containing protein</fullName>
    </recommendedName>
</protein>
<reference evidence="2 3" key="1">
    <citation type="submission" date="2018-07" db="EMBL/GenBank/DDBJ databases">
        <title>Complete genome sequencing of Ornithinimicrobium sp. AMA3305.</title>
        <authorList>
            <person name="Bae J.-W."/>
        </authorList>
    </citation>
    <scope>NUCLEOTIDE SEQUENCE [LARGE SCALE GENOMIC DNA]</scope>
    <source>
        <strain evidence="2 3">AMA3305</strain>
    </source>
</reference>
<dbReference type="Proteomes" id="UP000253790">
    <property type="component" value="Chromosome"/>
</dbReference>
<feature type="transmembrane region" description="Helical" evidence="1">
    <location>
        <begin position="124"/>
        <end position="145"/>
    </location>
</feature>